<dbReference type="eggNOG" id="ENOG502SMRB">
    <property type="taxonomic scope" value="Eukaryota"/>
</dbReference>
<keyword evidence="4" id="KW-1185">Reference proteome</keyword>
<proteinExistence type="predicted"/>
<dbReference type="EMBL" id="ANIZ01000280">
    <property type="protein sequence ID" value="ETI55649.1"/>
    <property type="molecule type" value="Genomic_DNA"/>
</dbReference>
<feature type="region of interest" description="Disordered" evidence="2">
    <location>
        <begin position="286"/>
        <end position="306"/>
    </location>
</feature>
<dbReference type="Proteomes" id="UP000018721">
    <property type="component" value="Unassembled WGS sequence"/>
</dbReference>
<dbReference type="AlphaFoldDB" id="V9FVZ2"/>
<reference evidence="3 4" key="1">
    <citation type="submission" date="2013-11" db="EMBL/GenBank/DDBJ databases">
        <title>The Genome Sequence of Phytophthora parasitica P1569.</title>
        <authorList>
            <consortium name="The Broad Institute Genomics Platform"/>
            <person name="Russ C."/>
            <person name="Tyler B."/>
            <person name="Panabieres F."/>
            <person name="Shan W."/>
            <person name="Tripathy S."/>
            <person name="Grunwald N."/>
            <person name="Machado M."/>
            <person name="Johnson C.S."/>
            <person name="Arredondo F."/>
            <person name="Hong C."/>
            <person name="Coffey M."/>
            <person name="Young S.K."/>
            <person name="Zeng Q."/>
            <person name="Gargeya S."/>
            <person name="Fitzgerald M."/>
            <person name="Abouelleil A."/>
            <person name="Alvarado L."/>
            <person name="Chapman S.B."/>
            <person name="Gainer-Dewar J."/>
            <person name="Goldberg J."/>
            <person name="Griggs A."/>
            <person name="Gujja S."/>
            <person name="Hansen M."/>
            <person name="Howarth C."/>
            <person name="Imamovic A."/>
            <person name="Ireland A."/>
            <person name="Larimer J."/>
            <person name="McCowan C."/>
            <person name="Murphy C."/>
            <person name="Pearson M."/>
            <person name="Poon T.W."/>
            <person name="Priest M."/>
            <person name="Roberts A."/>
            <person name="Saif S."/>
            <person name="Shea T."/>
            <person name="Sykes S."/>
            <person name="Wortman J."/>
            <person name="Nusbaum C."/>
            <person name="Birren B."/>
        </authorList>
    </citation>
    <scope>NUCLEOTIDE SEQUENCE [LARGE SCALE GENOMIC DNA]</scope>
    <source>
        <strain evidence="3 4">P1569</strain>
    </source>
</reference>
<feature type="region of interest" description="Disordered" evidence="2">
    <location>
        <begin position="1"/>
        <end position="47"/>
    </location>
</feature>
<accession>V9FVZ2</accession>
<feature type="compositionally biased region" description="Polar residues" evidence="2">
    <location>
        <begin position="14"/>
        <end position="23"/>
    </location>
</feature>
<evidence type="ECO:0000256" key="2">
    <source>
        <dbReference type="SAM" id="MobiDB-lite"/>
    </source>
</evidence>
<protein>
    <submittedName>
        <fullName evidence="3">Uncharacterized protein</fullName>
    </submittedName>
</protein>
<feature type="coiled-coil region" evidence="1">
    <location>
        <begin position="58"/>
        <end position="85"/>
    </location>
</feature>
<evidence type="ECO:0000313" key="3">
    <source>
        <dbReference type="EMBL" id="ETI55649.1"/>
    </source>
</evidence>
<evidence type="ECO:0000256" key="1">
    <source>
        <dbReference type="SAM" id="Coils"/>
    </source>
</evidence>
<name>V9FVZ2_PHYNI</name>
<gene>
    <name evidence="3" type="ORF">F443_01694</name>
</gene>
<keyword evidence="1" id="KW-0175">Coiled coil</keyword>
<organism evidence="3 4">
    <name type="scientific">Phytophthora nicotianae P1569</name>
    <dbReference type="NCBI Taxonomy" id="1317065"/>
    <lineage>
        <taxon>Eukaryota</taxon>
        <taxon>Sar</taxon>
        <taxon>Stramenopiles</taxon>
        <taxon>Oomycota</taxon>
        <taxon>Peronosporomycetes</taxon>
        <taxon>Peronosporales</taxon>
        <taxon>Peronosporaceae</taxon>
        <taxon>Phytophthora</taxon>
    </lineage>
</organism>
<sequence>MSEPSQAPDEDKSPGTTTPNTKPSYRVKKSRLKKDGTPYKPRKGWGPYRSIPNERAVAFNLQLDVQNLQQEVRNLLALREILQTKTLVQRHTPEGSLTRLVNEYLYVFRKGVVPQQSGRGRIVENRDQRAFMHNVMDPDVELGPGLPRGPNVIMDQMVNYTNFLRFISLKGVVDSIVVAEDSVLVSDAAWFSFQVTRSTIKMIFPHIMGHEWLVAMLVGQQVEAQGRSTFHFNPAGKCYRYDVEMNFVGAFLSIVKDPRVVDMLLGRALISYNGMLCVANEGEEDEEKAPVPLQDNTLSNTTGGSTVNTVQTSPTIEFCQRTVEDYFAAFAAGYEQGTTEYSGASQRDFFLYRFNSRQAGTMSTVADQVRERWYALSECFEVLAFQQKGPIQTELDDTSSSCLVESSATYALRLTFHTIQSVFPHLVSDTQLRNTLVGKVLTVPSQIIFSIEKTTGYISRISEWMDFAVAMADIIPDPLDLALVMSQAKLALDGVDFQQTSFIMASRSQGQTHTDNLERQQNDMHTGTGSRTMRIADILD</sequence>
<evidence type="ECO:0000313" key="4">
    <source>
        <dbReference type="Proteomes" id="UP000018721"/>
    </source>
</evidence>
<feature type="compositionally biased region" description="Polar residues" evidence="2">
    <location>
        <begin position="294"/>
        <end position="306"/>
    </location>
</feature>
<dbReference type="HOGENOM" id="CLU_022463_1_0_1"/>
<dbReference type="OrthoDB" id="103359at2759"/>
<comment type="caution">
    <text evidence="3">The sequence shown here is derived from an EMBL/GenBank/DDBJ whole genome shotgun (WGS) entry which is preliminary data.</text>
</comment>
<feature type="region of interest" description="Disordered" evidence="2">
    <location>
        <begin position="508"/>
        <end position="530"/>
    </location>
</feature>